<evidence type="ECO:0000313" key="1">
    <source>
        <dbReference type="EMBL" id="GAI78702.1"/>
    </source>
</evidence>
<evidence type="ECO:0008006" key="2">
    <source>
        <dbReference type="Google" id="ProtNLM"/>
    </source>
</evidence>
<gene>
    <name evidence="1" type="ORF">S12H4_20858</name>
</gene>
<protein>
    <recommendedName>
        <fullName evidence="2">Transposase IS4-like domain-containing protein</fullName>
    </recommendedName>
</protein>
<name>X1RD74_9ZZZZ</name>
<proteinExistence type="predicted"/>
<organism evidence="1">
    <name type="scientific">marine sediment metagenome</name>
    <dbReference type="NCBI Taxonomy" id="412755"/>
    <lineage>
        <taxon>unclassified sequences</taxon>
        <taxon>metagenomes</taxon>
        <taxon>ecological metagenomes</taxon>
    </lineage>
</organism>
<feature type="non-terminal residue" evidence="1">
    <location>
        <position position="1"/>
    </location>
</feature>
<feature type="non-terminal residue" evidence="1">
    <location>
        <position position="270"/>
    </location>
</feature>
<accession>X1RD74</accession>
<dbReference type="EMBL" id="BARW01010636">
    <property type="protein sequence ID" value="GAI78702.1"/>
    <property type="molecule type" value="Genomic_DNA"/>
</dbReference>
<dbReference type="AlphaFoldDB" id="X1RD74"/>
<sequence length="270" mass="31152">EYHKETGIDLFEKTFQKITKGQIIDFEVSGQSIRMDSKLIGSNIAFYSRYELIHKSLVLYYKHAYEKPFKFLSDQERAELDEFVTEKSSATVYRSTKSQIKERLISLGKLIYKILNTVSESNNTHYQTLKRVFEEQYKILDDNKIKITPDKEITAKSVQSPYDTECDFRTKTGKKTKGYNHNITETCDPTNLINLITDTQTAPATHPDNKFTEPAIKNSQEILSDNVENAHTDGAYNSEKNQTFTKKENINFYLTGFQGPTGQYDLTIKD</sequence>
<reference evidence="1" key="1">
    <citation type="journal article" date="2014" name="Front. Microbiol.">
        <title>High frequency of phylogenetically diverse reductive dehalogenase-homologous genes in deep subseafloor sedimentary metagenomes.</title>
        <authorList>
            <person name="Kawai M."/>
            <person name="Futagami T."/>
            <person name="Toyoda A."/>
            <person name="Takaki Y."/>
            <person name="Nishi S."/>
            <person name="Hori S."/>
            <person name="Arai W."/>
            <person name="Tsubouchi T."/>
            <person name="Morono Y."/>
            <person name="Uchiyama I."/>
            <person name="Ito T."/>
            <person name="Fujiyama A."/>
            <person name="Inagaki F."/>
            <person name="Takami H."/>
        </authorList>
    </citation>
    <scope>NUCLEOTIDE SEQUENCE</scope>
    <source>
        <strain evidence="1">Expedition CK06-06</strain>
    </source>
</reference>
<comment type="caution">
    <text evidence="1">The sequence shown here is derived from an EMBL/GenBank/DDBJ whole genome shotgun (WGS) entry which is preliminary data.</text>
</comment>